<name>A0A9W7DQL8_9STRA</name>
<evidence type="ECO:0000313" key="2">
    <source>
        <dbReference type="EMBL" id="GMH50735.1"/>
    </source>
</evidence>
<dbReference type="EMBL" id="BRXZ01001955">
    <property type="protein sequence ID" value="GMH50735.1"/>
    <property type="molecule type" value="Genomic_DNA"/>
</dbReference>
<evidence type="ECO:0000256" key="1">
    <source>
        <dbReference type="SAM" id="MobiDB-lite"/>
    </source>
</evidence>
<protein>
    <submittedName>
        <fullName evidence="2">Uncharacterized protein</fullName>
    </submittedName>
</protein>
<organism evidence="2 3">
    <name type="scientific">Triparma retinervis</name>
    <dbReference type="NCBI Taxonomy" id="2557542"/>
    <lineage>
        <taxon>Eukaryota</taxon>
        <taxon>Sar</taxon>
        <taxon>Stramenopiles</taxon>
        <taxon>Ochrophyta</taxon>
        <taxon>Bolidophyceae</taxon>
        <taxon>Parmales</taxon>
        <taxon>Triparmaceae</taxon>
        <taxon>Triparma</taxon>
    </lineage>
</organism>
<dbReference type="OrthoDB" id="197482at2759"/>
<feature type="compositionally biased region" description="Low complexity" evidence="1">
    <location>
        <begin position="108"/>
        <end position="121"/>
    </location>
</feature>
<dbReference type="AlphaFoldDB" id="A0A9W7DQL8"/>
<reference evidence="2" key="1">
    <citation type="submission" date="2022-07" db="EMBL/GenBank/DDBJ databases">
        <title>Genome analysis of Parmales, a sister group of diatoms, reveals the evolutionary specialization of diatoms from phago-mixotrophs to photoautotrophs.</title>
        <authorList>
            <person name="Ban H."/>
            <person name="Sato S."/>
            <person name="Yoshikawa S."/>
            <person name="Kazumasa Y."/>
            <person name="Nakamura Y."/>
            <person name="Ichinomiya M."/>
            <person name="Saitoh K."/>
            <person name="Sato N."/>
            <person name="Blanc-Mathieu R."/>
            <person name="Endo H."/>
            <person name="Kuwata A."/>
            <person name="Ogata H."/>
        </authorList>
    </citation>
    <scope>NUCLEOTIDE SEQUENCE</scope>
</reference>
<feature type="compositionally biased region" description="Basic residues" evidence="1">
    <location>
        <begin position="1"/>
        <end position="10"/>
    </location>
</feature>
<feature type="compositionally biased region" description="Basic and acidic residues" evidence="1">
    <location>
        <begin position="122"/>
        <end position="131"/>
    </location>
</feature>
<evidence type="ECO:0000313" key="3">
    <source>
        <dbReference type="Proteomes" id="UP001165082"/>
    </source>
</evidence>
<comment type="caution">
    <text evidence="2">The sequence shown here is derived from an EMBL/GenBank/DDBJ whole genome shotgun (WGS) entry which is preliminary data.</text>
</comment>
<feature type="region of interest" description="Disordered" evidence="1">
    <location>
        <begin position="1"/>
        <end position="33"/>
    </location>
</feature>
<feature type="region of interest" description="Disordered" evidence="1">
    <location>
        <begin position="57"/>
        <end position="149"/>
    </location>
</feature>
<proteinExistence type="predicted"/>
<keyword evidence="3" id="KW-1185">Reference proteome</keyword>
<accession>A0A9W7DQL8</accession>
<dbReference type="Proteomes" id="UP001165082">
    <property type="component" value="Unassembled WGS sequence"/>
</dbReference>
<sequence>MEGARARGRYAPRTDGDAMRGVFGGMPTGMQYNRDKRASLDGLAARQQAVALAMERQQKEKAALAGANRRGRGEQANPAVPETGMFPSISPRSVPPPYPPAVGGGYGARPPASQQIQQQMARQRDASDKARFQRPPPAADEGGSNNSSDNQRVYELLSAISSRLNGSDDALSGLRSHLAGLHNSHSSMEMRLSSLPTMKQLSDLKQQLEGNTVLMNEAAKKSNEAVMEANKLGLQLYEQNTRLGQLQEQGKDFEKSSMLLDSLKLSVDEIKSSQPMIKSIDNEISNFRREFHARLADDSEFRDAVGKKNQVLFNELVRLGEGFEKDRGSSRTSLKEMAGILTGVEKRVLNAEEGLDRTAKSHGGKLVNMDASVNALENAIQSFGRDVSQIAGR</sequence>
<gene>
    <name evidence="2" type="ORF">TrRE_jg7165</name>
</gene>